<dbReference type="EMBL" id="BGZK01002917">
    <property type="protein sequence ID" value="GBP97323.1"/>
    <property type="molecule type" value="Genomic_DNA"/>
</dbReference>
<gene>
    <name evidence="3" type="ORF">EVAR_103836_1</name>
</gene>
<evidence type="ECO:0000256" key="1">
    <source>
        <dbReference type="SAM" id="Coils"/>
    </source>
</evidence>
<dbReference type="Proteomes" id="UP000299102">
    <property type="component" value="Unassembled WGS sequence"/>
</dbReference>
<protein>
    <submittedName>
        <fullName evidence="3">Uncharacterized protein</fullName>
    </submittedName>
</protein>
<accession>A0A4C2AD88</accession>
<reference evidence="3 4" key="1">
    <citation type="journal article" date="2019" name="Commun. Biol.">
        <title>The bagworm genome reveals a unique fibroin gene that provides high tensile strength.</title>
        <authorList>
            <person name="Kono N."/>
            <person name="Nakamura H."/>
            <person name="Ohtoshi R."/>
            <person name="Tomita M."/>
            <person name="Numata K."/>
            <person name="Arakawa K."/>
        </authorList>
    </citation>
    <scope>NUCLEOTIDE SEQUENCE [LARGE SCALE GENOMIC DNA]</scope>
</reference>
<dbReference type="OrthoDB" id="10026072at2759"/>
<proteinExistence type="predicted"/>
<name>A0A4C2AD88_EUMVA</name>
<evidence type="ECO:0000313" key="3">
    <source>
        <dbReference type="EMBL" id="GBP97323.1"/>
    </source>
</evidence>
<keyword evidence="1" id="KW-0175">Coiled coil</keyword>
<feature type="compositionally biased region" description="Basic and acidic residues" evidence="2">
    <location>
        <begin position="21"/>
        <end position="49"/>
    </location>
</feature>
<comment type="caution">
    <text evidence="3">The sequence shown here is derived from an EMBL/GenBank/DDBJ whole genome shotgun (WGS) entry which is preliminary data.</text>
</comment>
<feature type="coiled-coil region" evidence="1">
    <location>
        <begin position="85"/>
        <end position="117"/>
    </location>
</feature>
<sequence length="138" mass="15131">MSTTGKRQRESPGEENPAAKARMEIRADVERADRSGQSSSKEELMNRAHESVKAISQMVAGPGSKLNKADINSIAAHGHEILAVVAALNLRLAEAELEVATSKLEAANARLEASRAAKRRLLDWMERRSLHPARMRPL</sequence>
<evidence type="ECO:0000256" key="2">
    <source>
        <dbReference type="SAM" id="MobiDB-lite"/>
    </source>
</evidence>
<dbReference type="AlphaFoldDB" id="A0A4C2AD88"/>
<evidence type="ECO:0000313" key="4">
    <source>
        <dbReference type="Proteomes" id="UP000299102"/>
    </source>
</evidence>
<keyword evidence="4" id="KW-1185">Reference proteome</keyword>
<organism evidence="3 4">
    <name type="scientific">Eumeta variegata</name>
    <name type="common">Bagworm moth</name>
    <name type="synonym">Eumeta japonica</name>
    <dbReference type="NCBI Taxonomy" id="151549"/>
    <lineage>
        <taxon>Eukaryota</taxon>
        <taxon>Metazoa</taxon>
        <taxon>Ecdysozoa</taxon>
        <taxon>Arthropoda</taxon>
        <taxon>Hexapoda</taxon>
        <taxon>Insecta</taxon>
        <taxon>Pterygota</taxon>
        <taxon>Neoptera</taxon>
        <taxon>Endopterygota</taxon>
        <taxon>Lepidoptera</taxon>
        <taxon>Glossata</taxon>
        <taxon>Ditrysia</taxon>
        <taxon>Tineoidea</taxon>
        <taxon>Psychidae</taxon>
        <taxon>Oiketicinae</taxon>
        <taxon>Eumeta</taxon>
    </lineage>
</organism>
<feature type="region of interest" description="Disordered" evidence="2">
    <location>
        <begin position="1"/>
        <end position="49"/>
    </location>
</feature>